<name>A0A2I0A6A1_9ASPA</name>
<keyword evidence="3" id="KW-0808">Transferase</keyword>
<reference evidence="3 4" key="1">
    <citation type="journal article" date="2017" name="Nature">
        <title>The Apostasia genome and the evolution of orchids.</title>
        <authorList>
            <person name="Zhang G.Q."/>
            <person name="Liu K.W."/>
            <person name="Li Z."/>
            <person name="Lohaus R."/>
            <person name="Hsiao Y.Y."/>
            <person name="Niu S.C."/>
            <person name="Wang J.Y."/>
            <person name="Lin Y.C."/>
            <person name="Xu Q."/>
            <person name="Chen L.J."/>
            <person name="Yoshida K."/>
            <person name="Fujiwara S."/>
            <person name="Wang Z.W."/>
            <person name="Zhang Y.Q."/>
            <person name="Mitsuda N."/>
            <person name="Wang M."/>
            <person name="Liu G.H."/>
            <person name="Pecoraro L."/>
            <person name="Huang H.X."/>
            <person name="Xiao X.J."/>
            <person name="Lin M."/>
            <person name="Wu X.Y."/>
            <person name="Wu W.L."/>
            <person name="Chen Y.Y."/>
            <person name="Chang S.B."/>
            <person name="Sakamoto S."/>
            <person name="Ohme-Takagi M."/>
            <person name="Yagi M."/>
            <person name="Zeng S.J."/>
            <person name="Shen C.Y."/>
            <person name="Yeh C.M."/>
            <person name="Luo Y.B."/>
            <person name="Tsai W.C."/>
            <person name="Van de Peer Y."/>
            <person name="Liu Z.J."/>
        </authorList>
    </citation>
    <scope>NUCLEOTIDE SEQUENCE [LARGE SCALE GENOMIC DNA]</scope>
    <source>
        <strain evidence="4">cv. Shenzhen</strain>
        <tissue evidence="3">Stem</tissue>
    </source>
</reference>
<dbReference type="OrthoDB" id="10625156at2759"/>
<gene>
    <name evidence="3" type="ORF">AXF42_Ash007719</name>
</gene>
<feature type="region of interest" description="Disordered" evidence="1">
    <location>
        <begin position="147"/>
        <end position="180"/>
    </location>
</feature>
<feature type="signal peptide" evidence="2">
    <location>
        <begin position="1"/>
        <end position="23"/>
    </location>
</feature>
<dbReference type="EMBL" id="KZ452015">
    <property type="protein sequence ID" value="PKA51062.1"/>
    <property type="molecule type" value="Genomic_DNA"/>
</dbReference>
<accession>A0A2I0A6A1</accession>
<sequence>MGRWLSYLILAEIFFTVVPSAVSSDPPLSPSGVNDEVAALMMVKSKIRDDRGGWTGGTSTPWTPAPGIWEMADTGLSGSLSMSIGSLNHLKTMLQQEMIIKVASLLLVFAMAGVICSGSRLLAVEGNHEDSTAARHEKQADFLPVESAGDADAAASDPADADNHHSLPRQSFGDWGNHQDQFDPLVR</sequence>
<dbReference type="Proteomes" id="UP000236161">
    <property type="component" value="Unassembled WGS sequence"/>
</dbReference>
<evidence type="ECO:0000313" key="3">
    <source>
        <dbReference type="EMBL" id="PKA51062.1"/>
    </source>
</evidence>
<dbReference type="GO" id="GO:0016301">
    <property type="term" value="F:kinase activity"/>
    <property type="evidence" value="ECO:0007669"/>
    <property type="project" value="UniProtKB-KW"/>
</dbReference>
<keyword evidence="3" id="KW-0418">Kinase</keyword>
<feature type="compositionally biased region" description="Low complexity" evidence="1">
    <location>
        <begin position="148"/>
        <end position="158"/>
    </location>
</feature>
<proteinExistence type="predicted"/>
<evidence type="ECO:0000256" key="2">
    <source>
        <dbReference type="SAM" id="SignalP"/>
    </source>
</evidence>
<keyword evidence="4" id="KW-1185">Reference proteome</keyword>
<protein>
    <submittedName>
        <fullName evidence="3">Putative LRR receptor-like serine/threonine-protein kinase</fullName>
    </submittedName>
</protein>
<organism evidence="3 4">
    <name type="scientific">Apostasia shenzhenica</name>
    <dbReference type="NCBI Taxonomy" id="1088818"/>
    <lineage>
        <taxon>Eukaryota</taxon>
        <taxon>Viridiplantae</taxon>
        <taxon>Streptophyta</taxon>
        <taxon>Embryophyta</taxon>
        <taxon>Tracheophyta</taxon>
        <taxon>Spermatophyta</taxon>
        <taxon>Magnoliopsida</taxon>
        <taxon>Liliopsida</taxon>
        <taxon>Asparagales</taxon>
        <taxon>Orchidaceae</taxon>
        <taxon>Apostasioideae</taxon>
        <taxon>Apostasia</taxon>
    </lineage>
</organism>
<dbReference type="AlphaFoldDB" id="A0A2I0A6A1"/>
<evidence type="ECO:0000313" key="4">
    <source>
        <dbReference type="Proteomes" id="UP000236161"/>
    </source>
</evidence>
<keyword evidence="3" id="KW-0675">Receptor</keyword>
<feature type="chain" id="PRO_5014183313" evidence="2">
    <location>
        <begin position="24"/>
        <end position="187"/>
    </location>
</feature>
<dbReference type="STRING" id="1088818.A0A2I0A6A1"/>
<keyword evidence="2" id="KW-0732">Signal</keyword>
<evidence type="ECO:0000256" key="1">
    <source>
        <dbReference type="SAM" id="MobiDB-lite"/>
    </source>
</evidence>